<evidence type="ECO:0000313" key="6">
    <source>
        <dbReference type="Proteomes" id="UP000030016"/>
    </source>
</evidence>
<dbReference type="InterPro" id="IPR001633">
    <property type="entry name" value="EAL_dom"/>
</dbReference>
<sequence>MYGRRIFKKTNNKILKIFIYFIIVFCVFMCKTYTGYSLGYKNVLILNSYDEGFKWTRHMEKGIYDVLNNQYDVHLFHEYMDTKNINNPEYIDMLTKLYVKKYENKKIDLIICCDNDALNFILNCKVKFLNSCPMVFCGINEFSDDLIKNKKNCTGVVEKIDVDSTISSIFTMQPKTKDIVVVTDSSTTGKSNEESAKKVISKYKERVNAYFCRDITEREFYNKLKGLSSDTVILDIGQFRDDNGDVIPFSKSGKILEKCQYPIYVCWDFLFGKNVVGGKVISGYDQGLVAGNMASKILRGINVKNVPIMRNSPSNYVFNYNELLKHNIKLNSLPKNSNVVNRPYSFVREYKRYIIAVCSLIFILTTFIIILSINIRKRIESEKKLKENYIALEKSKETLEKGRQKYKLVVDGSNDAIWEWDIKEDKFFMSNKLSVIKGSSMYTDINENIIYFRKIVKEEDYKNIIEKFKEILYENENYIDVECRILDEFNYENWFNIKGKALRDGEGNVIKVAGSITDITDRKEAIKKIEDLAYNDSLTGLPNRAAYLRDIYGIIQNVKNDNKIGAIMFLDIDNFKNVNDTLGHDYGNELLKKVNKRISNILTENEKFYRLGGDEFIIVQCGSCNEKDIELLADNILKLFSKSFVVKNEHVYTTVSLGISFFPKDSCDESVLLKYADIAMYSAKNLGKSKYLVYNEEMSSDLIRRSQLEEGLRHAIERKELKLAFQPQVNANTGQIKGVEVLLRWNSEKFGNVSPGEFIVIAEKSGLINSIGEWVLRESCLKRKQWEIENLKYINISVNVSVIQLQQDDFIEKLKKILEETKLPPECLELEITESVMMESKETNLDILNSIRSMGVKIALDDFGTGYSSLSYLKMLPINKIKLDKSFIDAIHINKNDKFIVEGIIDLAHKIGLNVIAEGVELNEQLDVLCEANCDEIQGYYFSKPVEEIEFKELLKKGYIDR</sequence>
<evidence type="ECO:0000259" key="3">
    <source>
        <dbReference type="PROSITE" id="PS50883"/>
    </source>
</evidence>
<dbReference type="Gene3D" id="3.40.50.2300">
    <property type="match status" value="2"/>
</dbReference>
<dbReference type="InterPro" id="IPR029787">
    <property type="entry name" value="Nucleotide_cyclase"/>
</dbReference>
<feature type="domain" description="EAL" evidence="3">
    <location>
        <begin position="705"/>
        <end position="959"/>
    </location>
</feature>
<organism evidence="5 6">
    <name type="scientific">Clostridium novyi A str. 4570</name>
    <dbReference type="NCBI Taxonomy" id="1444290"/>
    <lineage>
        <taxon>Bacteria</taxon>
        <taxon>Bacillati</taxon>
        <taxon>Bacillota</taxon>
        <taxon>Clostridia</taxon>
        <taxon>Eubacteriales</taxon>
        <taxon>Clostridiaceae</taxon>
        <taxon>Clostridium</taxon>
    </lineage>
</organism>
<feature type="domain" description="PAC" evidence="2">
    <location>
        <begin position="479"/>
        <end position="531"/>
    </location>
</feature>
<dbReference type="InterPro" id="IPR035919">
    <property type="entry name" value="EAL_sf"/>
</dbReference>
<evidence type="ECO:0000313" key="5">
    <source>
        <dbReference type="EMBL" id="KGN03030.1"/>
    </source>
</evidence>
<dbReference type="SUPFAM" id="SSF141868">
    <property type="entry name" value="EAL domain-like"/>
    <property type="match status" value="1"/>
</dbReference>
<name>A0AA88ZUV9_CLONO</name>
<proteinExistence type="predicted"/>
<dbReference type="EMBL" id="JDRX01000004">
    <property type="protein sequence ID" value="KGN03030.1"/>
    <property type="molecule type" value="Genomic_DNA"/>
</dbReference>
<dbReference type="NCBIfam" id="TIGR00254">
    <property type="entry name" value="GGDEF"/>
    <property type="match status" value="1"/>
</dbReference>
<dbReference type="Gene3D" id="3.30.70.270">
    <property type="match status" value="1"/>
</dbReference>
<dbReference type="InterPro" id="IPR043128">
    <property type="entry name" value="Rev_trsase/Diguanyl_cyclase"/>
</dbReference>
<comment type="caution">
    <text evidence="5">The sequence shown here is derived from an EMBL/GenBank/DDBJ whole genome shotgun (WGS) entry which is preliminary data.</text>
</comment>
<feature type="domain" description="GGDEF" evidence="4">
    <location>
        <begin position="563"/>
        <end position="696"/>
    </location>
</feature>
<evidence type="ECO:0000259" key="2">
    <source>
        <dbReference type="PROSITE" id="PS50113"/>
    </source>
</evidence>
<reference evidence="5 6" key="1">
    <citation type="submission" date="2014-01" db="EMBL/GenBank/DDBJ databases">
        <title>Plasmidome dynamics in the species complex Clostridium novyi sensu lato converts strains of independent lineages into distinctly different pathogens.</title>
        <authorList>
            <person name="Skarin H."/>
            <person name="Segerman B."/>
        </authorList>
    </citation>
    <scope>NUCLEOTIDE SEQUENCE [LARGE SCALE GENOMIC DNA]</scope>
    <source>
        <strain evidence="5 6">4570</strain>
    </source>
</reference>
<feature type="transmembrane region" description="Helical" evidence="1">
    <location>
        <begin position="14"/>
        <end position="36"/>
    </location>
</feature>
<dbReference type="PROSITE" id="PS50883">
    <property type="entry name" value="EAL"/>
    <property type="match status" value="1"/>
</dbReference>
<dbReference type="Gene3D" id="3.30.450.20">
    <property type="entry name" value="PAS domain"/>
    <property type="match status" value="1"/>
</dbReference>
<dbReference type="FunFam" id="3.20.20.450:FF:000001">
    <property type="entry name" value="Cyclic di-GMP phosphodiesterase yahA"/>
    <property type="match status" value="1"/>
</dbReference>
<dbReference type="SUPFAM" id="SSF53271">
    <property type="entry name" value="PRTase-like"/>
    <property type="match status" value="1"/>
</dbReference>
<dbReference type="PANTHER" id="PTHR44757:SF2">
    <property type="entry name" value="BIOFILM ARCHITECTURE MAINTENANCE PROTEIN MBAA"/>
    <property type="match status" value="1"/>
</dbReference>
<dbReference type="CDD" id="cd01949">
    <property type="entry name" value="GGDEF"/>
    <property type="match status" value="1"/>
</dbReference>
<dbReference type="SMART" id="SM00052">
    <property type="entry name" value="EAL"/>
    <property type="match status" value="1"/>
</dbReference>
<dbReference type="SUPFAM" id="SSF55073">
    <property type="entry name" value="Nucleotide cyclase"/>
    <property type="match status" value="1"/>
</dbReference>
<gene>
    <name evidence="5" type="ORF">Z969_03295</name>
</gene>
<evidence type="ECO:0000256" key="1">
    <source>
        <dbReference type="SAM" id="Phobius"/>
    </source>
</evidence>
<dbReference type="AlphaFoldDB" id="A0AA88ZUV9"/>
<keyword evidence="1" id="KW-0472">Membrane</keyword>
<feature type="transmembrane region" description="Helical" evidence="1">
    <location>
        <begin position="353"/>
        <end position="375"/>
    </location>
</feature>
<keyword evidence="1" id="KW-0812">Transmembrane</keyword>
<dbReference type="InterPro" id="IPR007487">
    <property type="entry name" value="ABC_transpt-TYRBP-like"/>
</dbReference>
<dbReference type="InterPro" id="IPR035965">
    <property type="entry name" value="PAS-like_dom_sf"/>
</dbReference>
<keyword evidence="1" id="KW-1133">Transmembrane helix</keyword>
<dbReference type="InterPro" id="IPR052155">
    <property type="entry name" value="Biofilm_reg_signaling"/>
</dbReference>
<dbReference type="Pfam" id="PF00563">
    <property type="entry name" value="EAL"/>
    <property type="match status" value="1"/>
</dbReference>
<dbReference type="InterPro" id="IPR000160">
    <property type="entry name" value="GGDEF_dom"/>
</dbReference>
<evidence type="ECO:0000259" key="4">
    <source>
        <dbReference type="PROSITE" id="PS50887"/>
    </source>
</evidence>
<dbReference type="PROSITE" id="PS50113">
    <property type="entry name" value="PAC"/>
    <property type="match status" value="1"/>
</dbReference>
<dbReference type="Pfam" id="PF00990">
    <property type="entry name" value="GGDEF"/>
    <property type="match status" value="1"/>
</dbReference>
<dbReference type="CDD" id="cd01948">
    <property type="entry name" value="EAL"/>
    <property type="match status" value="1"/>
</dbReference>
<dbReference type="SMART" id="SM00267">
    <property type="entry name" value="GGDEF"/>
    <property type="match status" value="1"/>
</dbReference>
<dbReference type="InterPro" id="IPR029057">
    <property type="entry name" value="PRTase-like"/>
</dbReference>
<protein>
    <submittedName>
        <fullName evidence="5">Diguanylate cyclase</fullName>
    </submittedName>
</protein>
<dbReference type="InterPro" id="IPR000700">
    <property type="entry name" value="PAS-assoc_C"/>
</dbReference>
<dbReference type="Pfam" id="PF04392">
    <property type="entry name" value="ABC_sub_bind"/>
    <property type="match status" value="1"/>
</dbReference>
<dbReference type="Gene3D" id="3.20.20.450">
    <property type="entry name" value="EAL domain"/>
    <property type="match status" value="1"/>
</dbReference>
<accession>A0AA88ZUV9</accession>
<dbReference type="PROSITE" id="PS50887">
    <property type="entry name" value="GGDEF"/>
    <property type="match status" value="1"/>
</dbReference>
<dbReference type="PANTHER" id="PTHR44757">
    <property type="entry name" value="DIGUANYLATE CYCLASE DGCP"/>
    <property type="match status" value="1"/>
</dbReference>
<dbReference type="SUPFAM" id="SSF55785">
    <property type="entry name" value="PYP-like sensor domain (PAS domain)"/>
    <property type="match status" value="1"/>
</dbReference>
<dbReference type="Proteomes" id="UP000030016">
    <property type="component" value="Unassembled WGS sequence"/>
</dbReference>